<organism evidence="1 2">
    <name type="scientific">Paracoccus hibiscisoli</name>
    <dbReference type="NCBI Taxonomy" id="2023261"/>
    <lineage>
        <taxon>Bacteria</taxon>
        <taxon>Pseudomonadati</taxon>
        <taxon>Pseudomonadota</taxon>
        <taxon>Alphaproteobacteria</taxon>
        <taxon>Rhodobacterales</taxon>
        <taxon>Paracoccaceae</taxon>
        <taxon>Paracoccus</taxon>
    </lineage>
</organism>
<comment type="caution">
    <text evidence="1">The sequence shown here is derived from an EMBL/GenBank/DDBJ whole genome shotgun (WGS) entry which is preliminary data.</text>
</comment>
<proteinExistence type="predicted"/>
<dbReference type="SUPFAM" id="SSF55729">
    <property type="entry name" value="Acyl-CoA N-acyltransferases (Nat)"/>
    <property type="match status" value="1"/>
</dbReference>
<evidence type="ECO:0000313" key="2">
    <source>
        <dbReference type="Proteomes" id="UP000306223"/>
    </source>
</evidence>
<protein>
    <submittedName>
        <fullName evidence="1">GNAT family N-acetyltransferase</fullName>
    </submittedName>
</protein>
<dbReference type="Gene3D" id="3.40.630.30">
    <property type="match status" value="1"/>
</dbReference>
<dbReference type="AlphaFoldDB" id="A0A4U0QSC1"/>
<evidence type="ECO:0000313" key="1">
    <source>
        <dbReference type="EMBL" id="TJZ84865.1"/>
    </source>
</evidence>
<gene>
    <name evidence="1" type="ORF">FA740_07850</name>
</gene>
<dbReference type="EMBL" id="SUNH01000010">
    <property type="protein sequence ID" value="TJZ84865.1"/>
    <property type="molecule type" value="Genomic_DNA"/>
</dbReference>
<name>A0A4U0QSC1_9RHOB</name>
<accession>A0A4U0QSC1</accession>
<dbReference type="InterPro" id="IPR016181">
    <property type="entry name" value="Acyl_CoA_acyltransferase"/>
</dbReference>
<sequence length="75" mass="8052">MNAMIRTAFKVLDARFVTTGHAAPNTASARLAQKLGFRQIAQQPLGCELPDGLLVDGIAYAIENIAVLQLKVSWG</sequence>
<keyword evidence="1" id="KW-0808">Transferase</keyword>
<keyword evidence="2" id="KW-1185">Reference proteome</keyword>
<reference evidence="1 2" key="1">
    <citation type="submission" date="2019-04" db="EMBL/GenBank/DDBJ databases">
        <authorList>
            <person name="Li J."/>
        </authorList>
    </citation>
    <scope>NUCLEOTIDE SEQUENCE [LARGE SCALE GENOMIC DNA]</scope>
    <source>
        <strain evidence="1 2">CCTCC AB2016182</strain>
    </source>
</reference>
<dbReference type="Proteomes" id="UP000306223">
    <property type="component" value="Unassembled WGS sequence"/>
</dbReference>
<dbReference type="OrthoDB" id="9795188at2"/>
<dbReference type="GO" id="GO:0016740">
    <property type="term" value="F:transferase activity"/>
    <property type="evidence" value="ECO:0007669"/>
    <property type="project" value="UniProtKB-KW"/>
</dbReference>